<dbReference type="AlphaFoldDB" id="A0A1X7V1V7"/>
<protein>
    <submittedName>
        <fullName evidence="1">Uncharacterized protein</fullName>
    </submittedName>
</protein>
<reference evidence="1" key="1">
    <citation type="submission" date="2017-05" db="UniProtKB">
        <authorList>
            <consortium name="EnsemblMetazoa"/>
        </authorList>
    </citation>
    <scope>IDENTIFICATION</scope>
</reference>
<name>A0A1X7V1V7_AMPQE</name>
<dbReference type="InParanoid" id="A0A1X7V1V7"/>
<dbReference type="EnsemblMetazoa" id="Aqu2.1.33946_001">
    <property type="protein sequence ID" value="Aqu2.1.33946_001"/>
    <property type="gene ID" value="Aqu2.1.33946"/>
</dbReference>
<sequence>FLKRKLNTWYSRLMMNIYIDNNNNNILIIKIIML</sequence>
<organism evidence="1">
    <name type="scientific">Amphimedon queenslandica</name>
    <name type="common">Sponge</name>
    <dbReference type="NCBI Taxonomy" id="400682"/>
    <lineage>
        <taxon>Eukaryota</taxon>
        <taxon>Metazoa</taxon>
        <taxon>Porifera</taxon>
        <taxon>Demospongiae</taxon>
        <taxon>Heteroscleromorpha</taxon>
        <taxon>Haplosclerida</taxon>
        <taxon>Niphatidae</taxon>
        <taxon>Amphimedon</taxon>
    </lineage>
</organism>
<accession>A0A1X7V1V7</accession>
<evidence type="ECO:0000313" key="1">
    <source>
        <dbReference type="EnsemblMetazoa" id="Aqu2.1.33946_001"/>
    </source>
</evidence>
<proteinExistence type="predicted"/>